<name>A0A0E9UCE0_ANGAN</name>
<sequence length="42" mass="4785">MEFGHFSAARPTEIFLSEHNQWAADGCCEVWFKKSAVVNARN</sequence>
<protein>
    <submittedName>
        <fullName evidence="1">Uncharacterized protein</fullName>
    </submittedName>
</protein>
<dbReference type="AlphaFoldDB" id="A0A0E9UCE0"/>
<reference evidence="1" key="2">
    <citation type="journal article" date="2015" name="Fish Shellfish Immunol.">
        <title>Early steps in the European eel (Anguilla anguilla)-Vibrio vulnificus interaction in the gills: Role of the RtxA13 toxin.</title>
        <authorList>
            <person name="Callol A."/>
            <person name="Pajuelo D."/>
            <person name="Ebbesson L."/>
            <person name="Teles M."/>
            <person name="MacKenzie S."/>
            <person name="Amaro C."/>
        </authorList>
    </citation>
    <scope>NUCLEOTIDE SEQUENCE</scope>
</reference>
<organism evidence="1">
    <name type="scientific">Anguilla anguilla</name>
    <name type="common">European freshwater eel</name>
    <name type="synonym">Muraena anguilla</name>
    <dbReference type="NCBI Taxonomy" id="7936"/>
    <lineage>
        <taxon>Eukaryota</taxon>
        <taxon>Metazoa</taxon>
        <taxon>Chordata</taxon>
        <taxon>Craniata</taxon>
        <taxon>Vertebrata</taxon>
        <taxon>Euteleostomi</taxon>
        <taxon>Actinopterygii</taxon>
        <taxon>Neopterygii</taxon>
        <taxon>Teleostei</taxon>
        <taxon>Anguilliformes</taxon>
        <taxon>Anguillidae</taxon>
        <taxon>Anguilla</taxon>
    </lineage>
</organism>
<reference evidence="1" key="1">
    <citation type="submission" date="2014-11" db="EMBL/GenBank/DDBJ databases">
        <authorList>
            <person name="Amaro Gonzalez C."/>
        </authorList>
    </citation>
    <scope>NUCLEOTIDE SEQUENCE</scope>
</reference>
<evidence type="ECO:0000313" key="1">
    <source>
        <dbReference type="EMBL" id="JAH63496.1"/>
    </source>
</evidence>
<dbReference type="EMBL" id="GBXM01045081">
    <property type="protein sequence ID" value="JAH63496.1"/>
    <property type="molecule type" value="Transcribed_RNA"/>
</dbReference>
<proteinExistence type="predicted"/>
<accession>A0A0E9UCE0</accession>